<evidence type="ECO:0000313" key="1">
    <source>
        <dbReference type="EMBL" id="TWI07903.1"/>
    </source>
</evidence>
<protein>
    <submittedName>
        <fullName evidence="1">Uncharacterized protein DUF4304</fullName>
    </submittedName>
</protein>
<dbReference type="RefSeq" id="WP_023569874.1">
    <property type="nucleotide sequence ID" value="NZ_AVBI01000006.1"/>
</dbReference>
<organism evidence="1 2">
    <name type="scientific">Flavobacterium cauense R2A-7</name>
    <dbReference type="NCBI Taxonomy" id="1341154"/>
    <lineage>
        <taxon>Bacteria</taxon>
        <taxon>Pseudomonadati</taxon>
        <taxon>Bacteroidota</taxon>
        <taxon>Flavobacteriia</taxon>
        <taxon>Flavobacteriales</taxon>
        <taxon>Flavobacteriaceae</taxon>
        <taxon>Flavobacterium</taxon>
    </lineage>
</organism>
<dbReference type="Proteomes" id="UP000319848">
    <property type="component" value="Unassembled WGS sequence"/>
</dbReference>
<keyword evidence="2" id="KW-1185">Reference proteome</keyword>
<dbReference type="OrthoDB" id="1097772at2"/>
<dbReference type="InterPro" id="IPR025412">
    <property type="entry name" value="DUF4304"/>
</dbReference>
<comment type="caution">
    <text evidence="1">The sequence shown here is derived from an EMBL/GenBank/DDBJ whole genome shotgun (WGS) entry which is preliminary data.</text>
</comment>
<accession>V6S444</accession>
<reference evidence="1 2" key="1">
    <citation type="journal article" date="2015" name="Stand. Genomic Sci.">
        <title>Genomic Encyclopedia of Bacterial and Archaeal Type Strains, Phase III: the genomes of soil and plant-associated and newly described type strains.</title>
        <authorList>
            <person name="Whitman W.B."/>
            <person name="Woyke T."/>
            <person name="Klenk H.P."/>
            <person name="Zhou Y."/>
            <person name="Lilburn T.G."/>
            <person name="Beck B.J."/>
            <person name="De Vos P."/>
            <person name="Vandamme P."/>
            <person name="Eisen J.A."/>
            <person name="Garrity G."/>
            <person name="Hugenholtz P."/>
            <person name="Kyrpides N.C."/>
        </authorList>
    </citation>
    <scope>NUCLEOTIDE SEQUENCE [LARGE SCALE GENOMIC DNA]</scope>
    <source>
        <strain evidence="1 2">CGMCC 1.7270</strain>
    </source>
</reference>
<evidence type="ECO:0000313" key="2">
    <source>
        <dbReference type="Proteomes" id="UP000319848"/>
    </source>
</evidence>
<proteinExistence type="predicted"/>
<dbReference type="EMBL" id="VLKQ01000023">
    <property type="protein sequence ID" value="TWI07903.1"/>
    <property type="molecule type" value="Genomic_DNA"/>
</dbReference>
<name>V6S444_9FLAO</name>
<sequence>MNAIEIRNLIIKEVIAPALKKIGFKKSGNNFFQEGERFTKVFSITNSSWNDKDWVQFNLDIGILFHIANEINGREIKVSNTSSCHFEISVLQLNGSDQLFKIGPETEISNFRKYVDDTINDYVIPFLNHYSNIEDCTDLYSKYTSHGWDIKPFIGLTLIEKGNIEIGTKLLEKINPTYNEEFRQKIIKHRDFLLSNLEKKM</sequence>
<dbReference type="Pfam" id="PF14137">
    <property type="entry name" value="DUF4304"/>
    <property type="match status" value="1"/>
</dbReference>
<dbReference type="AlphaFoldDB" id="V6S444"/>
<gene>
    <name evidence="1" type="ORF">IP98_02925</name>
</gene>